<dbReference type="EMBL" id="UINC01104828">
    <property type="protein sequence ID" value="SVC68279.1"/>
    <property type="molecule type" value="Genomic_DNA"/>
</dbReference>
<proteinExistence type="predicted"/>
<dbReference type="Gene3D" id="3.40.50.300">
    <property type="entry name" value="P-loop containing nucleotide triphosphate hydrolases"/>
    <property type="match status" value="1"/>
</dbReference>
<dbReference type="InterPro" id="IPR010488">
    <property type="entry name" value="Zeta_toxin_domain"/>
</dbReference>
<evidence type="ECO:0000313" key="4">
    <source>
        <dbReference type="EMBL" id="SVC68279.1"/>
    </source>
</evidence>
<protein>
    <recommendedName>
        <fullName evidence="3">Zeta toxin domain-containing protein</fullName>
    </recommendedName>
</protein>
<dbReference type="GO" id="GO:0016301">
    <property type="term" value="F:kinase activity"/>
    <property type="evidence" value="ECO:0007669"/>
    <property type="project" value="InterPro"/>
</dbReference>
<dbReference type="InterPro" id="IPR027417">
    <property type="entry name" value="P-loop_NTPase"/>
</dbReference>
<feature type="domain" description="Zeta toxin" evidence="3">
    <location>
        <begin position="19"/>
        <end position="162"/>
    </location>
</feature>
<sequence>MITYEQFIKEGVYDLNIFKAVFMAGGPGSGKTHIADRTAGGLGLKAINQDDPFEIYLKQAGLSLKMPDSETAERDPLRAKAKRVATKKQDAAVIGRLGLLIDGTGHQYDKTAKRAATLSQLGYEPSMIFVNTSLEVSLYRNEKRTRSVQPRLVKQSWKDVQANMGKYQSYFGPANFFIVDNNGFEEDMLDISTKIIRRAISKPVKNVIAQAWIANEMKKKKRT</sequence>
<evidence type="ECO:0000259" key="3">
    <source>
        <dbReference type="Pfam" id="PF06414"/>
    </source>
</evidence>
<dbReference type="GO" id="GO:0005524">
    <property type="term" value="F:ATP binding"/>
    <property type="evidence" value="ECO:0007669"/>
    <property type="project" value="UniProtKB-KW"/>
</dbReference>
<dbReference type="AlphaFoldDB" id="A0A382P4F8"/>
<keyword evidence="2" id="KW-0067">ATP-binding</keyword>
<name>A0A382P4F8_9ZZZZ</name>
<dbReference type="Pfam" id="PF06414">
    <property type="entry name" value="Zeta_toxin"/>
    <property type="match status" value="1"/>
</dbReference>
<accession>A0A382P4F8</accession>
<evidence type="ECO:0000256" key="1">
    <source>
        <dbReference type="ARBA" id="ARBA00022741"/>
    </source>
</evidence>
<gene>
    <name evidence="4" type="ORF">METZ01_LOCUS321133</name>
</gene>
<dbReference type="SUPFAM" id="SSF52540">
    <property type="entry name" value="P-loop containing nucleoside triphosphate hydrolases"/>
    <property type="match status" value="1"/>
</dbReference>
<evidence type="ECO:0000256" key="2">
    <source>
        <dbReference type="ARBA" id="ARBA00022840"/>
    </source>
</evidence>
<keyword evidence="1" id="KW-0547">Nucleotide-binding</keyword>
<reference evidence="4" key="1">
    <citation type="submission" date="2018-05" db="EMBL/GenBank/DDBJ databases">
        <authorList>
            <person name="Lanie J.A."/>
            <person name="Ng W.-L."/>
            <person name="Kazmierczak K.M."/>
            <person name="Andrzejewski T.M."/>
            <person name="Davidsen T.M."/>
            <person name="Wayne K.J."/>
            <person name="Tettelin H."/>
            <person name="Glass J.I."/>
            <person name="Rusch D."/>
            <person name="Podicherti R."/>
            <person name="Tsui H.-C.T."/>
            <person name="Winkler M.E."/>
        </authorList>
    </citation>
    <scope>NUCLEOTIDE SEQUENCE</scope>
</reference>
<organism evidence="4">
    <name type="scientific">marine metagenome</name>
    <dbReference type="NCBI Taxonomy" id="408172"/>
    <lineage>
        <taxon>unclassified sequences</taxon>
        <taxon>metagenomes</taxon>
        <taxon>ecological metagenomes</taxon>
    </lineage>
</organism>